<evidence type="ECO:0000256" key="1">
    <source>
        <dbReference type="SAM" id="Phobius"/>
    </source>
</evidence>
<dbReference type="Pfam" id="PF17175">
    <property type="entry name" value="MOLO1"/>
    <property type="match status" value="1"/>
</dbReference>
<proteinExistence type="predicted"/>
<dbReference type="InterPro" id="IPR033438">
    <property type="entry name" value="MOLO1"/>
</dbReference>
<name>A0A8R1XTH4_ONCVO</name>
<dbReference type="OMA" id="CDPYETL"/>
<reference evidence="3" key="2">
    <citation type="submission" date="2022-06" db="UniProtKB">
        <authorList>
            <consortium name="EnsemblMetazoa"/>
        </authorList>
    </citation>
    <scope>IDENTIFICATION</scope>
</reference>
<feature type="transmembrane region" description="Helical" evidence="1">
    <location>
        <begin position="197"/>
        <end position="215"/>
    </location>
</feature>
<dbReference type="AlphaFoldDB" id="A0A8R1XTH4"/>
<dbReference type="EnsemblMetazoa" id="OVOC2262.1">
    <property type="protein sequence ID" value="OVOC2262.1"/>
    <property type="gene ID" value="WBGene00239071"/>
</dbReference>
<organism evidence="3 4">
    <name type="scientific">Onchocerca volvulus</name>
    <dbReference type="NCBI Taxonomy" id="6282"/>
    <lineage>
        <taxon>Eukaryota</taxon>
        <taxon>Metazoa</taxon>
        <taxon>Ecdysozoa</taxon>
        <taxon>Nematoda</taxon>
        <taxon>Chromadorea</taxon>
        <taxon>Rhabditida</taxon>
        <taxon>Spirurina</taxon>
        <taxon>Spiruromorpha</taxon>
        <taxon>Filarioidea</taxon>
        <taxon>Onchocercidae</taxon>
        <taxon>Onchocerca</taxon>
    </lineage>
</organism>
<protein>
    <recommendedName>
        <fullName evidence="5">TPM domain-containing protein</fullName>
    </recommendedName>
</protein>
<feature type="signal peptide" evidence="2">
    <location>
        <begin position="1"/>
        <end position="18"/>
    </location>
</feature>
<keyword evidence="1" id="KW-0812">Transmembrane</keyword>
<reference evidence="4" key="1">
    <citation type="submission" date="2013-10" db="EMBL/GenBank/DDBJ databases">
        <title>Genome sequencing of Onchocerca volvulus.</title>
        <authorList>
            <person name="Cotton J."/>
            <person name="Tsai J."/>
            <person name="Stanley E."/>
            <person name="Tracey A."/>
            <person name="Holroyd N."/>
            <person name="Lustigman S."/>
            <person name="Berriman M."/>
        </authorList>
    </citation>
    <scope>NUCLEOTIDE SEQUENCE</scope>
</reference>
<feature type="chain" id="PRO_5035730318" description="TPM domain-containing protein" evidence="2">
    <location>
        <begin position="19"/>
        <end position="216"/>
    </location>
</feature>
<accession>A0A8R1XTH4</accession>
<sequence>MWNDKLLVLLLIIQLCFAQQKAIDNFPNPRTNGFSKCGLKSKGYVCDPEKQLTEQERYRLNNDLLKLSRRTSGDRGVDFCTTKGVDATLFITKQGNEQLARQLNNFWAIDGQCKKSLVFVLSTNDHRLYYSADEHAPISTNSFRAIVNKYQQLLNEDKFTMALTAIFAELGEAVQDNSKDRIKPDHEYENSVGTPQISVLAYFMIILLIVLHLLAA</sequence>
<dbReference type="Proteomes" id="UP000024404">
    <property type="component" value="Unassembled WGS sequence"/>
</dbReference>
<keyword evidence="4" id="KW-1185">Reference proteome</keyword>
<evidence type="ECO:0000256" key="2">
    <source>
        <dbReference type="SAM" id="SignalP"/>
    </source>
</evidence>
<evidence type="ECO:0008006" key="5">
    <source>
        <dbReference type="Google" id="ProtNLM"/>
    </source>
</evidence>
<keyword evidence="2" id="KW-0732">Signal</keyword>
<dbReference type="GO" id="GO:0005892">
    <property type="term" value="C:acetylcholine-gated channel complex"/>
    <property type="evidence" value="ECO:0007669"/>
    <property type="project" value="InterPro"/>
</dbReference>
<evidence type="ECO:0000313" key="3">
    <source>
        <dbReference type="EnsemblMetazoa" id="OVOC2262.1"/>
    </source>
</evidence>
<keyword evidence="1" id="KW-1133">Transmembrane helix</keyword>
<dbReference type="PANTHER" id="PTHR33748">
    <property type="entry name" value="PROTEIN CBG04600"/>
    <property type="match status" value="1"/>
</dbReference>
<evidence type="ECO:0000313" key="4">
    <source>
        <dbReference type="Proteomes" id="UP000024404"/>
    </source>
</evidence>
<dbReference type="PANTHER" id="PTHR33748:SF6">
    <property type="entry name" value="TPM_PHOSPHATASE DOMAIN-CONTAINING PROTEIN"/>
    <property type="match status" value="1"/>
</dbReference>
<dbReference type="EMBL" id="CMVM020000073">
    <property type="status" value="NOT_ANNOTATED_CDS"/>
    <property type="molecule type" value="Genomic_DNA"/>
</dbReference>
<keyword evidence="1" id="KW-0472">Membrane</keyword>
<dbReference type="Gene3D" id="3.10.310.50">
    <property type="match status" value="1"/>
</dbReference>